<keyword evidence="3" id="KW-1185">Reference proteome</keyword>
<dbReference type="Pfam" id="PF07734">
    <property type="entry name" value="FBA_1"/>
    <property type="match status" value="2"/>
</dbReference>
<feature type="domain" description="F-box" evidence="1">
    <location>
        <begin position="1"/>
        <end position="47"/>
    </location>
</feature>
<sequence>MTTISDLPKELVEEIISRVPMKSMRAVRFTCKKWNHNNTRLVVWNPYCGQTRSIELRYSYISVKGCDTCSYAFGYVEKLKKNKSRRNHKILRFKDNDVSYNERDNFMCKFLTVNTGPETLESFIIDEEKKVAMVLDDETFYILGEAGYFRELDLREPNHKGCYTHMCSYVPNLVQIKRPAGGGKRKLQSSLEKRRYDQKTSRLVALDKRIKK</sequence>
<evidence type="ECO:0000313" key="3">
    <source>
        <dbReference type="Proteomes" id="UP000694240"/>
    </source>
</evidence>
<dbReference type="PROSITE" id="PS50181">
    <property type="entry name" value="FBOX"/>
    <property type="match status" value="1"/>
</dbReference>
<dbReference type="EMBL" id="JAEFBK010000008">
    <property type="protein sequence ID" value="KAG7575832.1"/>
    <property type="molecule type" value="Genomic_DNA"/>
</dbReference>
<dbReference type="InterPro" id="IPR001810">
    <property type="entry name" value="F-box_dom"/>
</dbReference>
<reference evidence="2 3" key="1">
    <citation type="submission" date="2020-12" db="EMBL/GenBank/DDBJ databases">
        <title>Concerted genomic and epigenomic changes stabilize Arabidopsis allopolyploids.</title>
        <authorList>
            <person name="Chen Z."/>
        </authorList>
    </citation>
    <scope>NUCLEOTIDE SEQUENCE [LARGE SCALE GENOMIC DNA]</scope>
    <source>
        <strain evidence="2">Allo738</strain>
        <tissue evidence="2">Leaf</tissue>
    </source>
</reference>
<dbReference type="InterPro" id="IPR006527">
    <property type="entry name" value="F-box-assoc_dom_typ1"/>
</dbReference>
<comment type="caution">
    <text evidence="2">The sequence shown here is derived from an EMBL/GenBank/DDBJ whole genome shotgun (WGS) entry which is preliminary data.</text>
</comment>
<dbReference type="AlphaFoldDB" id="A0A8T2ART2"/>
<evidence type="ECO:0000259" key="1">
    <source>
        <dbReference type="PROSITE" id="PS50181"/>
    </source>
</evidence>
<gene>
    <name evidence="2" type="ORF">ISN45_Aa03g002830</name>
</gene>
<name>A0A8T2ART2_9BRAS</name>
<protein>
    <submittedName>
        <fullName evidence="2">F-box domain</fullName>
    </submittedName>
</protein>
<evidence type="ECO:0000313" key="2">
    <source>
        <dbReference type="EMBL" id="KAG7575832.1"/>
    </source>
</evidence>
<proteinExistence type="predicted"/>
<organism evidence="2 3">
    <name type="scientific">Arabidopsis thaliana x Arabidopsis arenosa</name>
    <dbReference type="NCBI Taxonomy" id="1240361"/>
    <lineage>
        <taxon>Eukaryota</taxon>
        <taxon>Viridiplantae</taxon>
        <taxon>Streptophyta</taxon>
        <taxon>Embryophyta</taxon>
        <taxon>Tracheophyta</taxon>
        <taxon>Spermatophyta</taxon>
        <taxon>Magnoliopsida</taxon>
        <taxon>eudicotyledons</taxon>
        <taxon>Gunneridae</taxon>
        <taxon>Pentapetalae</taxon>
        <taxon>rosids</taxon>
        <taxon>malvids</taxon>
        <taxon>Brassicales</taxon>
        <taxon>Brassicaceae</taxon>
        <taxon>Camelineae</taxon>
        <taxon>Arabidopsis</taxon>
    </lineage>
</organism>
<dbReference type="SMART" id="SM00256">
    <property type="entry name" value="FBOX"/>
    <property type="match status" value="1"/>
</dbReference>
<dbReference type="Proteomes" id="UP000694240">
    <property type="component" value="Chromosome 8"/>
</dbReference>
<accession>A0A8T2ART2</accession>
<dbReference type="CDD" id="cd22157">
    <property type="entry name" value="F-box_AtFBW1-like"/>
    <property type="match status" value="1"/>
</dbReference>